<dbReference type="GO" id="GO:0005634">
    <property type="term" value="C:nucleus"/>
    <property type="evidence" value="ECO:0007669"/>
    <property type="project" value="UniProtKB-SubCell"/>
</dbReference>
<reference evidence="9" key="1">
    <citation type="submission" date="2020-01" db="EMBL/GenBank/DDBJ databases">
        <title>Genome sequence of Kobresia littledalei, the first chromosome-level genome in the family Cyperaceae.</title>
        <authorList>
            <person name="Qu G."/>
        </authorList>
    </citation>
    <scope>NUCLEOTIDE SEQUENCE</scope>
    <source>
        <strain evidence="9">C.B.Clarke</strain>
        <tissue evidence="9">Leaf</tissue>
    </source>
</reference>
<dbReference type="Pfam" id="PF23209">
    <property type="entry name" value="IDM1_C"/>
    <property type="match status" value="1"/>
</dbReference>
<name>A0A833REK7_9POAL</name>
<keyword evidence="5" id="KW-0539">Nucleus</keyword>
<dbReference type="Pfam" id="PF16135">
    <property type="entry name" value="TDBD"/>
    <property type="match status" value="1"/>
</dbReference>
<dbReference type="InterPro" id="IPR019787">
    <property type="entry name" value="Znf_PHD-finger"/>
</dbReference>
<dbReference type="InterPro" id="IPR013083">
    <property type="entry name" value="Znf_RING/FYVE/PHD"/>
</dbReference>
<dbReference type="GO" id="GO:0008270">
    <property type="term" value="F:zinc ion binding"/>
    <property type="evidence" value="ECO:0007669"/>
    <property type="project" value="UniProtKB-KW"/>
</dbReference>
<dbReference type="InterPro" id="IPR011011">
    <property type="entry name" value="Znf_FYVE_PHD"/>
</dbReference>
<dbReference type="SMART" id="SM00249">
    <property type="entry name" value="PHD"/>
    <property type="match status" value="1"/>
</dbReference>
<feature type="region of interest" description="Disordered" evidence="7">
    <location>
        <begin position="222"/>
        <end position="319"/>
    </location>
</feature>
<dbReference type="InterPro" id="IPR019786">
    <property type="entry name" value="Zinc_finger_PHD-type_CS"/>
</dbReference>
<feature type="region of interest" description="Disordered" evidence="7">
    <location>
        <begin position="30"/>
        <end position="102"/>
    </location>
</feature>
<dbReference type="Proteomes" id="UP000623129">
    <property type="component" value="Unassembled WGS sequence"/>
</dbReference>
<evidence type="ECO:0000256" key="3">
    <source>
        <dbReference type="ARBA" id="ARBA00022771"/>
    </source>
</evidence>
<dbReference type="InterPro" id="IPR032308">
    <property type="entry name" value="TDBD"/>
</dbReference>
<evidence type="ECO:0000313" key="9">
    <source>
        <dbReference type="EMBL" id="KAF3337417.1"/>
    </source>
</evidence>
<feature type="compositionally biased region" description="Polar residues" evidence="7">
    <location>
        <begin position="297"/>
        <end position="312"/>
    </location>
</feature>
<dbReference type="CDD" id="cd15532">
    <property type="entry name" value="PHD2_CHD_II"/>
    <property type="match status" value="1"/>
</dbReference>
<keyword evidence="2" id="KW-0479">Metal-binding</keyword>
<proteinExistence type="predicted"/>
<accession>A0A833REK7</accession>
<feature type="domain" description="PHD-type" evidence="8">
    <location>
        <begin position="482"/>
        <end position="527"/>
    </location>
</feature>
<dbReference type="Gene3D" id="3.30.40.10">
    <property type="entry name" value="Zinc/RING finger domain, C3HC4 (zinc finger)"/>
    <property type="match status" value="1"/>
</dbReference>
<comment type="subcellular location">
    <subcellularLocation>
        <location evidence="1">Nucleus</location>
    </subcellularLocation>
</comment>
<dbReference type="InterPro" id="IPR056511">
    <property type="entry name" value="IDM1_C"/>
</dbReference>
<evidence type="ECO:0000256" key="5">
    <source>
        <dbReference type="ARBA" id="ARBA00023242"/>
    </source>
</evidence>
<dbReference type="GO" id="GO:0003714">
    <property type="term" value="F:transcription corepressor activity"/>
    <property type="evidence" value="ECO:0007669"/>
    <property type="project" value="InterPro"/>
</dbReference>
<dbReference type="GO" id="GO:0006357">
    <property type="term" value="P:regulation of transcription by RNA polymerase II"/>
    <property type="evidence" value="ECO:0007669"/>
    <property type="project" value="TreeGrafter"/>
</dbReference>
<evidence type="ECO:0000256" key="1">
    <source>
        <dbReference type="ARBA" id="ARBA00004123"/>
    </source>
</evidence>
<dbReference type="PROSITE" id="PS01359">
    <property type="entry name" value="ZF_PHD_1"/>
    <property type="match status" value="1"/>
</dbReference>
<gene>
    <name evidence="9" type="ORF">FCM35_KLT18004</name>
</gene>
<organism evidence="9 10">
    <name type="scientific">Carex littledalei</name>
    <dbReference type="NCBI Taxonomy" id="544730"/>
    <lineage>
        <taxon>Eukaryota</taxon>
        <taxon>Viridiplantae</taxon>
        <taxon>Streptophyta</taxon>
        <taxon>Embryophyta</taxon>
        <taxon>Tracheophyta</taxon>
        <taxon>Spermatophyta</taxon>
        <taxon>Magnoliopsida</taxon>
        <taxon>Liliopsida</taxon>
        <taxon>Poales</taxon>
        <taxon>Cyperaceae</taxon>
        <taxon>Cyperoideae</taxon>
        <taxon>Cariceae</taxon>
        <taxon>Carex</taxon>
        <taxon>Carex subgen. Euthyceras</taxon>
    </lineage>
</organism>
<evidence type="ECO:0000259" key="8">
    <source>
        <dbReference type="PROSITE" id="PS50016"/>
    </source>
</evidence>
<dbReference type="PANTHER" id="PTHR46309">
    <property type="entry name" value="PHD FINGER PROTEIN 12"/>
    <property type="match status" value="1"/>
</dbReference>
<dbReference type="Pfam" id="PF00628">
    <property type="entry name" value="PHD"/>
    <property type="match status" value="1"/>
</dbReference>
<feature type="compositionally biased region" description="Low complexity" evidence="7">
    <location>
        <begin position="42"/>
        <end position="53"/>
    </location>
</feature>
<dbReference type="AlphaFoldDB" id="A0A833REK7"/>
<dbReference type="PROSITE" id="PS50016">
    <property type="entry name" value="ZF_PHD_2"/>
    <property type="match status" value="1"/>
</dbReference>
<dbReference type="InterPro" id="IPR001965">
    <property type="entry name" value="Znf_PHD"/>
</dbReference>
<evidence type="ECO:0000256" key="4">
    <source>
        <dbReference type="ARBA" id="ARBA00022833"/>
    </source>
</evidence>
<dbReference type="SUPFAM" id="SSF57903">
    <property type="entry name" value="FYVE/PHD zinc finger"/>
    <property type="match status" value="1"/>
</dbReference>
<dbReference type="InterPro" id="IPR042163">
    <property type="entry name" value="PHF12"/>
</dbReference>
<comment type="caution">
    <text evidence="9">The sequence shown here is derived from an EMBL/GenBank/DDBJ whole genome shotgun (WGS) entry which is preliminary data.</text>
</comment>
<evidence type="ECO:0000256" key="7">
    <source>
        <dbReference type="SAM" id="MobiDB-lite"/>
    </source>
</evidence>
<dbReference type="PANTHER" id="PTHR46309:SF1">
    <property type="entry name" value="PHD FINGER PROTEIN 12"/>
    <property type="match status" value="1"/>
</dbReference>
<evidence type="ECO:0000256" key="2">
    <source>
        <dbReference type="ARBA" id="ARBA00022723"/>
    </source>
</evidence>
<keyword evidence="10" id="KW-1185">Reference proteome</keyword>
<sequence>MASQQQEKGSLNSSFLVLNLGSNTVTLANSFMLSNPTPTPNPISNANLNSNSASDEEPGKPQNLSKKSKKSSIRDSDDPEWVPGKKMKPASKHKPDTETTDTTTKIMEEQKQEQQLSVPRLGLGLSSPTPPQYLISLLGFFGWKVGFRPASRDYVYQSPTGMSYHSLPKAFETFLDGNSKYKEKPWLLKSGTAGTSSMAGKRPLVQENIKTGSISEERIFQKMEGGNETVKRNNKKITNDKTKSSAQASRRPRPKPVRKSTRTNPSEKPKTRLKTKSKAEIKAGSVPKVDKKKNEKPNTSSSKITGDESNVAQKRDERGKTVCEAGGLQFRDYHKTGVPRCILTARSKTENKSKNKNNNRPPTKLTIFSKLIETGTLTENQPVMYVSEDNGSGTGTSILSGKVTRDGIFCDCCQETVTIQEFESHAGSNAKKPWENVFLASGKTLVNCLEEAWNSARRSEKLEGFLGKEKNLGMYEEGDESDDTCGICADGGRLICCDGCPSTFHQECLNLEALPEGSWYCPYCRCHFCNSYGCWFESAGSKSAKTLDPSTCKQCKRKYHEQCAWRNDKTESKLFCSKSCHKLAAQLSDLIGISNHMEGDFSWTLLKIRENLGENNQRSLSSIVAGNLKLSTGLSLLRECFLPLIDQRTSIDVLSQAIYSRGSRYNRLNYEGFYTVVLQKCEEVISLALLRFHGTKMAEMPFVGTRPIYQRQGMCHRLLNGVEQMLSLLEVEKLVVPAIPDMVNTWTGSFSFKLLEPPLKEEIKNISLVIFAETTLLEKTIFKPQPDKQDSIYAHSTVGSRENPESSRRTLQDAFPIAPNYLYSSGFPFFPLQDILQQGLLATIPNPSFQGQLLGSNSLEASGSIFAPGPSDALQTFDDAVYSNMSFESLLRMAD</sequence>
<keyword evidence="4" id="KW-0862">Zinc</keyword>
<keyword evidence="3 6" id="KW-0863">Zinc-finger</keyword>
<dbReference type="EMBL" id="SWLB01000006">
    <property type="protein sequence ID" value="KAF3337417.1"/>
    <property type="molecule type" value="Genomic_DNA"/>
</dbReference>
<feature type="compositionally biased region" description="Basic residues" evidence="7">
    <location>
        <begin position="250"/>
        <end position="261"/>
    </location>
</feature>
<evidence type="ECO:0000313" key="10">
    <source>
        <dbReference type="Proteomes" id="UP000623129"/>
    </source>
</evidence>
<evidence type="ECO:0000256" key="6">
    <source>
        <dbReference type="PROSITE-ProRule" id="PRU00146"/>
    </source>
</evidence>
<protein>
    <submittedName>
        <fullName evidence="9">Increased DNA methylation 1</fullName>
    </submittedName>
</protein>
<dbReference type="OrthoDB" id="429143at2759"/>